<accession>A0A423VAL3</accession>
<reference evidence="1 2" key="1">
    <citation type="submission" date="2015-09" db="EMBL/GenBank/DDBJ databases">
        <title>Host preference determinants of Valsa canker pathogens revealed by comparative genomics.</title>
        <authorList>
            <person name="Yin Z."/>
            <person name="Huang L."/>
        </authorList>
    </citation>
    <scope>NUCLEOTIDE SEQUENCE [LARGE SCALE GENOMIC DNA]</scope>
    <source>
        <strain evidence="1 2">SXYLt</strain>
    </source>
</reference>
<sequence>MGFAPLVGGMASQLLKLGSKHWENTTSATNTASSYHQVSNASTTTTSEATIYTNPANWTIKVPRIALCSLEAICGETMYSFEFAMYCNASVPAVDGNLGEFKVAKCWQPDECYI</sequence>
<dbReference type="Proteomes" id="UP000285146">
    <property type="component" value="Unassembled WGS sequence"/>
</dbReference>
<organism evidence="1 2">
    <name type="scientific">Cytospora leucostoma</name>
    <dbReference type="NCBI Taxonomy" id="1230097"/>
    <lineage>
        <taxon>Eukaryota</taxon>
        <taxon>Fungi</taxon>
        <taxon>Dikarya</taxon>
        <taxon>Ascomycota</taxon>
        <taxon>Pezizomycotina</taxon>
        <taxon>Sordariomycetes</taxon>
        <taxon>Sordariomycetidae</taxon>
        <taxon>Diaporthales</taxon>
        <taxon>Cytosporaceae</taxon>
        <taxon>Cytospora</taxon>
    </lineage>
</organism>
<dbReference type="EMBL" id="LKEB01000128">
    <property type="protein sequence ID" value="ROV87909.1"/>
    <property type="molecule type" value="Genomic_DNA"/>
</dbReference>
<gene>
    <name evidence="1" type="ORF">VPNG_10365</name>
</gene>
<dbReference type="AlphaFoldDB" id="A0A423VAL3"/>
<name>A0A423VAL3_9PEZI</name>
<proteinExistence type="predicted"/>
<dbReference type="InParanoid" id="A0A423VAL3"/>
<keyword evidence="2" id="KW-1185">Reference proteome</keyword>
<protein>
    <submittedName>
        <fullName evidence="1">Uncharacterized protein</fullName>
    </submittedName>
</protein>
<evidence type="ECO:0000313" key="2">
    <source>
        <dbReference type="Proteomes" id="UP000285146"/>
    </source>
</evidence>
<evidence type="ECO:0000313" key="1">
    <source>
        <dbReference type="EMBL" id="ROV87909.1"/>
    </source>
</evidence>
<comment type="caution">
    <text evidence="1">The sequence shown here is derived from an EMBL/GenBank/DDBJ whole genome shotgun (WGS) entry which is preliminary data.</text>
</comment>